<dbReference type="AlphaFoldDB" id="A0A9P5XX20"/>
<gene>
    <name evidence="1" type="ORF">BDZ94DRAFT_117098</name>
</gene>
<reference evidence="1" key="1">
    <citation type="submission" date="2020-11" db="EMBL/GenBank/DDBJ databases">
        <authorList>
            <consortium name="DOE Joint Genome Institute"/>
            <person name="Ahrendt S."/>
            <person name="Riley R."/>
            <person name="Andreopoulos W."/>
            <person name="Labutti K."/>
            <person name="Pangilinan J."/>
            <person name="Ruiz-Duenas F.J."/>
            <person name="Barrasa J.M."/>
            <person name="Sanchez-Garcia M."/>
            <person name="Camarero S."/>
            <person name="Miyauchi S."/>
            <person name="Serrano A."/>
            <person name="Linde D."/>
            <person name="Babiker R."/>
            <person name="Drula E."/>
            <person name="Ayuso-Fernandez I."/>
            <person name="Pacheco R."/>
            <person name="Padilla G."/>
            <person name="Ferreira P."/>
            <person name="Barriuso J."/>
            <person name="Kellner H."/>
            <person name="Castanera R."/>
            <person name="Alfaro M."/>
            <person name="Ramirez L."/>
            <person name="Pisabarro A.G."/>
            <person name="Kuo A."/>
            <person name="Tritt A."/>
            <person name="Lipzen A."/>
            <person name="He G."/>
            <person name="Yan M."/>
            <person name="Ng V."/>
            <person name="Cullen D."/>
            <person name="Martin F."/>
            <person name="Rosso M.-N."/>
            <person name="Henrissat B."/>
            <person name="Hibbett D."/>
            <person name="Martinez A.T."/>
            <person name="Grigoriev I.V."/>
        </authorList>
    </citation>
    <scope>NUCLEOTIDE SEQUENCE</scope>
    <source>
        <strain evidence="1">CBS 247.69</strain>
    </source>
</reference>
<evidence type="ECO:0000313" key="2">
    <source>
        <dbReference type="Proteomes" id="UP000807353"/>
    </source>
</evidence>
<name>A0A9P5XX20_9AGAR</name>
<dbReference type="Proteomes" id="UP000807353">
    <property type="component" value="Unassembled WGS sequence"/>
</dbReference>
<organism evidence="1 2">
    <name type="scientific">Collybia nuda</name>
    <dbReference type="NCBI Taxonomy" id="64659"/>
    <lineage>
        <taxon>Eukaryota</taxon>
        <taxon>Fungi</taxon>
        <taxon>Dikarya</taxon>
        <taxon>Basidiomycota</taxon>
        <taxon>Agaricomycotina</taxon>
        <taxon>Agaricomycetes</taxon>
        <taxon>Agaricomycetidae</taxon>
        <taxon>Agaricales</taxon>
        <taxon>Tricholomatineae</taxon>
        <taxon>Clitocybaceae</taxon>
        <taxon>Collybia</taxon>
    </lineage>
</organism>
<dbReference type="EMBL" id="MU150345">
    <property type="protein sequence ID" value="KAF9458279.1"/>
    <property type="molecule type" value="Genomic_DNA"/>
</dbReference>
<protein>
    <submittedName>
        <fullName evidence="1">Uncharacterized protein</fullName>
    </submittedName>
</protein>
<sequence>MGLILLRNPGLRGFSSTRLKSSEFGRVPNGRRRKHVIVMLCCHSYAADSDSDYRRRSRCSSSPVVCPITFCQRLFQEGFLLSFAVMGGTSLLAL</sequence>
<comment type="caution">
    <text evidence="1">The sequence shown here is derived from an EMBL/GenBank/DDBJ whole genome shotgun (WGS) entry which is preliminary data.</text>
</comment>
<accession>A0A9P5XX20</accession>
<proteinExistence type="predicted"/>
<keyword evidence="2" id="KW-1185">Reference proteome</keyword>
<evidence type="ECO:0000313" key="1">
    <source>
        <dbReference type="EMBL" id="KAF9458279.1"/>
    </source>
</evidence>